<feature type="binding site" evidence="1">
    <location>
        <position position="241"/>
    </location>
    <ligand>
        <name>Mg(2+)</name>
        <dbReference type="ChEBI" id="CHEBI:18420"/>
        <label>1</label>
    </ligand>
</feature>
<feature type="binding site" evidence="1">
    <location>
        <position position="54"/>
    </location>
    <ligand>
        <name>Mg(2+)</name>
        <dbReference type="ChEBI" id="CHEBI:18420"/>
        <label>1</label>
    </ligand>
</feature>
<dbReference type="Gene3D" id="1.10.4080.10">
    <property type="entry name" value="ADP-ribosylation/Crystallin J1"/>
    <property type="match status" value="1"/>
</dbReference>
<proteinExistence type="predicted"/>
<evidence type="ECO:0000256" key="1">
    <source>
        <dbReference type="PIRSR" id="PIRSR605502-1"/>
    </source>
</evidence>
<keyword evidence="1" id="KW-0479">Metal-binding</keyword>
<dbReference type="GO" id="GO:0016787">
    <property type="term" value="F:hydrolase activity"/>
    <property type="evidence" value="ECO:0007669"/>
    <property type="project" value="UniProtKB-KW"/>
</dbReference>
<dbReference type="SUPFAM" id="SSF101478">
    <property type="entry name" value="ADP-ribosylglycohydrolase"/>
    <property type="match status" value="1"/>
</dbReference>
<comment type="caution">
    <text evidence="2">The sequence shown here is derived from an EMBL/GenBank/DDBJ whole genome shotgun (WGS) entry which is preliminary data.</text>
</comment>
<dbReference type="AlphaFoldDB" id="A0A3S0RHY5"/>
<keyword evidence="3" id="KW-1185">Reference proteome</keyword>
<accession>A0A3S0RHY5</accession>
<dbReference type="InterPro" id="IPR005502">
    <property type="entry name" value="Ribosyl_crysJ1"/>
</dbReference>
<keyword evidence="2" id="KW-0378">Hydrolase</keyword>
<dbReference type="InterPro" id="IPR036705">
    <property type="entry name" value="Ribosyl_crysJ1_sf"/>
</dbReference>
<feature type="binding site" evidence="1">
    <location>
        <position position="56"/>
    </location>
    <ligand>
        <name>Mg(2+)</name>
        <dbReference type="ChEBI" id="CHEBI:18420"/>
        <label>1</label>
    </ligand>
</feature>
<feature type="binding site" evidence="1">
    <location>
        <position position="243"/>
    </location>
    <ligand>
        <name>Mg(2+)</name>
        <dbReference type="ChEBI" id="CHEBI:18420"/>
        <label>1</label>
    </ligand>
</feature>
<comment type="cofactor">
    <cofactor evidence="1">
        <name>Mg(2+)</name>
        <dbReference type="ChEBI" id="CHEBI:18420"/>
    </cofactor>
    <text evidence="1">Binds 2 magnesium ions per subunit.</text>
</comment>
<dbReference type="RefSeq" id="WP_126659888.1">
    <property type="nucleotide sequence ID" value="NZ_RYYR01000022.1"/>
</dbReference>
<dbReference type="EMBL" id="RYYR01000022">
    <property type="protein sequence ID" value="RUL49870.1"/>
    <property type="molecule type" value="Genomic_DNA"/>
</dbReference>
<dbReference type="InterPro" id="IPR050792">
    <property type="entry name" value="ADP-ribosylglycohydrolase"/>
</dbReference>
<feature type="binding site" evidence="1">
    <location>
        <position position="55"/>
    </location>
    <ligand>
        <name>Mg(2+)</name>
        <dbReference type="ChEBI" id="CHEBI:18420"/>
        <label>1</label>
    </ligand>
</feature>
<evidence type="ECO:0000313" key="2">
    <source>
        <dbReference type="EMBL" id="RUL49870.1"/>
    </source>
</evidence>
<keyword evidence="1" id="KW-0460">Magnesium</keyword>
<evidence type="ECO:0000313" key="3">
    <source>
        <dbReference type="Proteomes" id="UP000287910"/>
    </source>
</evidence>
<dbReference type="Pfam" id="PF03747">
    <property type="entry name" value="ADP_ribosyl_GH"/>
    <property type="match status" value="1"/>
</dbReference>
<dbReference type="PANTHER" id="PTHR16222:SF12">
    <property type="entry name" value="ADP-RIBOSYLGLYCOHYDROLASE-RELATED"/>
    <property type="match status" value="1"/>
</dbReference>
<sequence>MLDKIKGGLFGLAIGDALGGTTEFMTREEIQSQYGKVTDIIGGGVWNLEAGETTDDTAMTIAVAEGIIKHPKNPIEDIGREFKKWESTNPKDIGSTIYQVFQNYQGDWFQAAKQTHEELNGKSAGNGSLMRCLPIALAYTNTEMIDELSRQHSKMTHYDEEASEACVIYNHIAKRVLDGENLQQAIQIEIKNTQYEGDYKKEPNCPADGYVVHTMRWVLYWLINSSTFEEVVVGATNVGNDSDTVAAIAGGLKGVEVGYEKLPTRYKDILLNRSELEELAEKLQGIRF</sequence>
<dbReference type="GO" id="GO:0046872">
    <property type="term" value="F:metal ion binding"/>
    <property type="evidence" value="ECO:0007669"/>
    <property type="project" value="UniProtKB-KW"/>
</dbReference>
<dbReference type="Proteomes" id="UP000287910">
    <property type="component" value="Unassembled WGS sequence"/>
</dbReference>
<dbReference type="PANTHER" id="PTHR16222">
    <property type="entry name" value="ADP-RIBOSYLGLYCOHYDROLASE"/>
    <property type="match status" value="1"/>
</dbReference>
<feature type="binding site" evidence="1">
    <location>
        <position position="244"/>
    </location>
    <ligand>
        <name>Mg(2+)</name>
        <dbReference type="ChEBI" id="CHEBI:18420"/>
        <label>1</label>
    </ligand>
</feature>
<protein>
    <submittedName>
        <fullName evidence="2">ADP-ribosylglycohydrolase family protein</fullName>
    </submittedName>
</protein>
<name>A0A3S0RHY5_9BACI</name>
<organism evidence="2 3">
    <name type="scientific">Lysinibacillus antri</name>
    <dbReference type="NCBI Taxonomy" id="2498145"/>
    <lineage>
        <taxon>Bacteria</taxon>
        <taxon>Bacillati</taxon>
        <taxon>Bacillota</taxon>
        <taxon>Bacilli</taxon>
        <taxon>Bacillales</taxon>
        <taxon>Bacillaceae</taxon>
        <taxon>Lysinibacillus</taxon>
    </lineage>
</organism>
<gene>
    <name evidence="2" type="ORF">EK386_14430</name>
</gene>
<reference evidence="2 3" key="1">
    <citation type="submission" date="2018-12" db="EMBL/GenBank/DDBJ databases">
        <title>Lysinibacillus antri sp. nov., isolated from a cave soil.</title>
        <authorList>
            <person name="Narsing Rao M.P."/>
            <person name="Zhang H."/>
            <person name="Dong Z.-Y."/>
            <person name="Niu X.-K."/>
            <person name="Zhang K."/>
            <person name="Fang B.-Z."/>
            <person name="Kang Y.-Q."/>
            <person name="Xiao M."/>
            <person name="Li W.-J."/>
        </authorList>
    </citation>
    <scope>NUCLEOTIDE SEQUENCE [LARGE SCALE GENOMIC DNA]</scope>
    <source>
        <strain evidence="2 3">SYSU K30002</strain>
    </source>
</reference>